<evidence type="ECO:0000256" key="3">
    <source>
        <dbReference type="PIRSR" id="PIRSR004848-1"/>
    </source>
</evidence>
<gene>
    <name evidence="6" type="ORF">W908_01785</name>
</gene>
<dbReference type="PATRIC" id="fig|1125411.7.peg.352"/>
<evidence type="ECO:0000256" key="4">
    <source>
        <dbReference type="RuleBase" id="RU004514"/>
    </source>
</evidence>
<dbReference type="GO" id="GO:0030170">
    <property type="term" value="F:pyridoxal phosphate binding"/>
    <property type="evidence" value="ECO:0007669"/>
    <property type="project" value="UniProtKB-UniRule"/>
</dbReference>
<dbReference type="RefSeq" id="WP_020026220.1">
    <property type="nucleotide sequence ID" value="NZ_CP006911.1"/>
</dbReference>
<dbReference type="SUPFAM" id="SSF51419">
    <property type="entry name" value="PLP-binding barrel"/>
    <property type="match status" value="1"/>
</dbReference>
<evidence type="ECO:0000256" key="1">
    <source>
        <dbReference type="ARBA" id="ARBA00022898"/>
    </source>
</evidence>
<keyword evidence="1 2" id="KW-0663">Pyridoxal phosphate</keyword>
<organism evidence="6 7">
    <name type="scientific">Candidatus Pseudothioglobus singularis PS1</name>
    <dbReference type="NCBI Taxonomy" id="1125411"/>
    <lineage>
        <taxon>Bacteria</taxon>
        <taxon>Pseudomonadati</taxon>
        <taxon>Pseudomonadota</taxon>
        <taxon>Gammaproteobacteria</taxon>
        <taxon>Candidatus Pseudothioglobaceae</taxon>
        <taxon>Candidatus Pseudothioglobus</taxon>
    </lineage>
</organism>
<comment type="function">
    <text evidence="2">Pyridoxal 5'-phosphate (PLP)-binding protein, which is involved in PLP homeostasis.</text>
</comment>
<name>A0A0M4LZ81_9GAMM</name>
<comment type="similarity">
    <text evidence="2 4">Belongs to the pyridoxal phosphate-binding protein YggS/PROSC family.</text>
</comment>
<dbReference type="KEGG" id="tsn:W908_01785"/>
<reference evidence="6 7" key="1">
    <citation type="journal article" date="2015" name="Genome Announc.">
        <title>Genome Sequence of 'Candidatus Thioglobus singularis' Strain PS1, a Mixotroph from the SUP05 Clade of Marine Gammaproteobacteria.</title>
        <authorList>
            <person name="Marshall K.T."/>
            <person name="Morris R.M."/>
        </authorList>
    </citation>
    <scope>NUCLEOTIDE SEQUENCE [LARGE SCALE GENOMIC DNA]</scope>
    <source>
        <strain evidence="6 7">PS1</strain>
    </source>
</reference>
<dbReference type="Proteomes" id="UP000068905">
    <property type="component" value="Chromosome"/>
</dbReference>
<dbReference type="CDD" id="cd06824">
    <property type="entry name" value="PLPDE_III_Yggs_like"/>
    <property type="match status" value="1"/>
</dbReference>
<dbReference type="OrthoDB" id="9804072at2"/>
<proteinExistence type="inferred from homology"/>
<feature type="modified residue" description="N6-(pyridoxal phosphate)lysine" evidence="2 3">
    <location>
        <position position="35"/>
    </location>
</feature>
<dbReference type="PROSITE" id="PS01211">
    <property type="entry name" value="UPF0001"/>
    <property type="match status" value="1"/>
</dbReference>
<dbReference type="Gene3D" id="3.20.20.10">
    <property type="entry name" value="Alanine racemase"/>
    <property type="match status" value="1"/>
</dbReference>
<dbReference type="NCBIfam" id="TIGR00044">
    <property type="entry name" value="YggS family pyridoxal phosphate-dependent enzyme"/>
    <property type="match status" value="1"/>
</dbReference>
<feature type="domain" description="Alanine racemase N-terminal" evidence="5">
    <location>
        <begin position="11"/>
        <end position="217"/>
    </location>
</feature>
<dbReference type="HAMAP" id="MF_02087">
    <property type="entry name" value="PLP_homeostasis"/>
    <property type="match status" value="1"/>
</dbReference>
<keyword evidence="7" id="KW-1185">Reference proteome</keyword>
<dbReference type="AlphaFoldDB" id="A0A0M4LZ81"/>
<comment type="cofactor">
    <cofactor evidence="3">
        <name>pyridoxal 5'-phosphate</name>
        <dbReference type="ChEBI" id="CHEBI:597326"/>
    </cofactor>
</comment>
<evidence type="ECO:0000259" key="5">
    <source>
        <dbReference type="Pfam" id="PF01168"/>
    </source>
</evidence>
<dbReference type="PIRSF" id="PIRSF004848">
    <property type="entry name" value="YBL036c_PLPDEIII"/>
    <property type="match status" value="1"/>
</dbReference>
<evidence type="ECO:0000256" key="2">
    <source>
        <dbReference type="HAMAP-Rule" id="MF_02087"/>
    </source>
</evidence>
<dbReference type="PANTHER" id="PTHR10146">
    <property type="entry name" value="PROLINE SYNTHETASE CO-TRANSCRIBED BACTERIAL HOMOLOG PROTEIN"/>
    <property type="match status" value="1"/>
</dbReference>
<sequence>MQKQFLMISDNLKLVNSRIESIQSDQDVELIAVSKTRSVLEIQEAFNAGQIHFGENYLQESLEKVNYFKDSGLVWHFIGPIQSNKTALISENFDWVHSVDRFKIAKRLSDQRNPNLGKLNILVQVNIDKEKTKSGVFIEQVDEIVSEIISLPYICLRGFMCIPKAENSSDSFSKMKDLISNYPSLDTLSMGMSADLEVAIKNGANLVRVGTDIFGQRSYN</sequence>
<dbReference type="Pfam" id="PF01168">
    <property type="entry name" value="Ala_racemase_N"/>
    <property type="match status" value="1"/>
</dbReference>
<dbReference type="InterPro" id="IPR001608">
    <property type="entry name" value="Ala_racemase_N"/>
</dbReference>
<dbReference type="InterPro" id="IPR029066">
    <property type="entry name" value="PLP-binding_barrel"/>
</dbReference>
<dbReference type="InterPro" id="IPR011078">
    <property type="entry name" value="PyrdxlP_homeostasis"/>
</dbReference>
<protein>
    <recommendedName>
        <fullName evidence="2">Pyridoxal phosphate homeostasis protein</fullName>
        <shortName evidence="2">PLP homeostasis protein</shortName>
    </recommendedName>
</protein>
<dbReference type="FunFam" id="3.20.20.10:FF:000018">
    <property type="entry name" value="Pyridoxal phosphate homeostasis protein"/>
    <property type="match status" value="1"/>
</dbReference>
<evidence type="ECO:0000313" key="7">
    <source>
        <dbReference type="Proteomes" id="UP000068905"/>
    </source>
</evidence>
<evidence type="ECO:0000313" key="6">
    <source>
        <dbReference type="EMBL" id="ALE01449.1"/>
    </source>
</evidence>
<accession>A0A0M4LZ81</accession>
<dbReference type="STRING" id="1125411.W908_01785"/>
<dbReference type="PANTHER" id="PTHR10146:SF14">
    <property type="entry name" value="PYRIDOXAL PHOSPHATE HOMEOSTASIS PROTEIN"/>
    <property type="match status" value="1"/>
</dbReference>
<dbReference type="EMBL" id="CP006911">
    <property type="protein sequence ID" value="ALE01449.1"/>
    <property type="molecule type" value="Genomic_DNA"/>
</dbReference>